<evidence type="ECO:0000256" key="5">
    <source>
        <dbReference type="ARBA" id="ARBA00022630"/>
    </source>
</evidence>
<dbReference type="InterPro" id="IPR050711">
    <property type="entry name" value="ET-N_metabolism_enzyme"/>
</dbReference>
<keyword evidence="7" id="KW-0479">Metal-binding</keyword>
<dbReference type="GO" id="GO:0051538">
    <property type="term" value="F:3 iron, 4 sulfur cluster binding"/>
    <property type="evidence" value="ECO:0007669"/>
    <property type="project" value="UniProtKB-KW"/>
</dbReference>
<keyword evidence="5" id="KW-0285">Flavoprotein</keyword>
<organism evidence="16">
    <name type="scientific">termite gut metagenome</name>
    <dbReference type="NCBI Taxonomy" id="433724"/>
    <lineage>
        <taxon>unclassified sequences</taxon>
        <taxon>metagenomes</taxon>
        <taxon>organismal metagenomes</taxon>
    </lineage>
</organism>
<evidence type="ECO:0000256" key="10">
    <source>
        <dbReference type="ARBA" id="ARBA00023004"/>
    </source>
</evidence>
<keyword evidence="9 16" id="KW-0560">Oxidoreductase</keyword>
<feature type="domain" description="Glutamate synthase central-N" evidence="15">
    <location>
        <begin position="1"/>
        <end position="243"/>
    </location>
</feature>
<dbReference type="InterPro" id="IPR006982">
    <property type="entry name" value="Glu_synth_centr_N"/>
</dbReference>
<keyword evidence="11" id="KW-0411">Iron-sulfur</keyword>
<comment type="similarity">
    <text evidence="3">Belongs to the glutamate synthase family.</text>
</comment>
<evidence type="ECO:0000256" key="14">
    <source>
        <dbReference type="ARBA" id="ARBA00029440"/>
    </source>
</evidence>
<evidence type="ECO:0000256" key="3">
    <source>
        <dbReference type="ARBA" id="ARBA00009716"/>
    </source>
</evidence>
<accession>A0A5J4PNG4</accession>
<dbReference type="AlphaFoldDB" id="A0A5J4PNG4"/>
<evidence type="ECO:0000259" key="15">
    <source>
        <dbReference type="Pfam" id="PF04898"/>
    </source>
</evidence>
<dbReference type="Pfam" id="PF04898">
    <property type="entry name" value="Glu_syn_central"/>
    <property type="match status" value="1"/>
</dbReference>
<comment type="cofactor">
    <cofactor evidence="1">
        <name>FMN</name>
        <dbReference type="ChEBI" id="CHEBI:58210"/>
    </cofactor>
</comment>
<dbReference type="EC" id="1.4.1.13" evidence="16"/>
<keyword evidence="13" id="KW-0003">3Fe-4S</keyword>
<protein>
    <submittedName>
        <fullName evidence="16">Glutamate synthase (NADPH/NADH) large chain</fullName>
        <ecNumber evidence="16">1.4.1.13</ecNumber>
    </submittedName>
</protein>
<evidence type="ECO:0000256" key="2">
    <source>
        <dbReference type="ARBA" id="ARBA00001927"/>
    </source>
</evidence>
<keyword evidence="6" id="KW-0288">FMN</keyword>
<evidence type="ECO:0000313" key="16">
    <source>
        <dbReference type="EMBL" id="KAA6310144.1"/>
    </source>
</evidence>
<feature type="non-terminal residue" evidence="16">
    <location>
        <position position="1"/>
    </location>
</feature>
<comment type="cofactor">
    <cofactor evidence="2">
        <name>[3Fe-4S] cluster</name>
        <dbReference type="ChEBI" id="CHEBI:21137"/>
    </cofactor>
</comment>
<evidence type="ECO:0000256" key="8">
    <source>
        <dbReference type="ARBA" id="ARBA00022962"/>
    </source>
</evidence>
<dbReference type="InterPro" id="IPR013785">
    <property type="entry name" value="Aldolase_TIM"/>
</dbReference>
<evidence type="ECO:0000256" key="11">
    <source>
        <dbReference type="ARBA" id="ARBA00023014"/>
    </source>
</evidence>
<gene>
    <name evidence="16" type="ORF">EZS27_038502</name>
</gene>
<evidence type="ECO:0000256" key="6">
    <source>
        <dbReference type="ARBA" id="ARBA00022643"/>
    </source>
</evidence>
<dbReference type="GO" id="GO:0006537">
    <property type="term" value="P:glutamate biosynthetic process"/>
    <property type="evidence" value="ECO:0007669"/>
    <property type="project" value="UniProtKB-KW"/>
</dbReference>
<dbReference type="PANTHER" id="PTHR11938:SF133">
    <property type="entry name" value="GLUTAMATE SYNTHASE (NADH)"/>
    <property type="match status" value="1"/>
</dbReference>
<name>A0A5J4PNG4_9ZZZZ</name>
<keyword evidence="8" id="KW-0315">Glutamine amidotransferase</keyword>
<proteinExistence type="inferred from homology"/>
<comment type="pathway">
    <text evidence="14">Amino-acid biosynthesis.</text>
</comment>
<dbReference type="Gene3D" id="3.20.20.70">
    <property type="entry name" value="Aldolase class I"/>
    <property type="match status" value="2"/>
</dbReference>
<keyword evidence="12" id="KW-0314">Glutamate biosynthesis</keyword>
<dbReference type="PANTHER" id="PTHR11938">
    <property type="entry name" value="FAD NADPH DEHYDROGENASE/OXIDOREDUCTASE"/>
    <property type="match status" value="1"/>
</dbReference>
<evidence type="ECO:0000256" key="7">
    <source>
        <dbReference type="ARBA" id="ARBA00022723"/>
    </source>
</evidence>
<comment type="caution">
    <text evidence="16">The sequence shown here is derived from an EMBL/GenBank/DDBJ whole genome shotgun (WGS) entry which is preliminary data.</text>
</comment>
<dbReference type="SUPFAM" id="SSF51395">
    <property type="entry name" value="FMN-linked oxidoreductases"/>
    <property type="match status" value="1"/>
</dbReference>
<feature type="non-terminal residue" evidence="16">
    <location>
        <position position="337"/>
    </location>
</feature>
<dbReference type="EMBL" id="SNRY01007576">
    <property type="protein sequence ID" value="KAA6310144.1"/>
    <property type="molecule type" value="Genomic_DNA"/>
</dbReference>
<dbReference type="GO" id="GO:0004355">
    <property type="term" value="F:glutamate synthase (NADPH) activity"/>
    <property type="evidence" value="ECO:0007669"/>
    <property type="project" value="UniProtKB-EC"/>
</dbReference>
<reference evidence="16" key="1">
    <citation type="submission" date="2019-03" db="EMBL/GenBank/DDBJ databases">
        <title>Single cell metagenomics reveals metabolic interactions within the superorganism composed of flagellate Streblomastix strix and complex community of Bacteroidetes bacteria on its surface.</title>
        <authorList>
            <person name="Treitli S.C."/>
            <person name="Kolisko M."/>
            <person name="Husnik F."/>
            <person name="Keeling P."/>
            <person name="Hampl V."/>
        </authorList>
    </citation>
    <scope>NUCLEOTIDE SEQUENCE</scope>
    <source>
        <strain evidence="16">STM</strain>
    </source>
</reference>
<evidence type="ECO:0000256" key="13">
    <source>
        <dbReference type="ARBA" id="ARBA00023291"/>
    </source>
</evidence>
<evidence type="ECO:0000256" key="4">
    <source>
        <dbReference type="ARBA" id="ARBA00022605"/>
    </source>
</evidence>
<keyword evidence="10" id="KW-0408">Iron</keyword>
<keyword evidence="4" id="KW-0028">Amino-acid biosynthesis</keyword>
<evidence type="ECO:0000256" key="12">
    <source>
        <dbReference type="ARBA" id="ARBA00023164"/>
    </source>
</evidence>
<sequence>KPQLLYNYFRQQFAQVTNPPIDPIREELVMSLTEYIGAVGNSILNPDEKHCKMVRLNHPILNNEQLDILCHIQYKGFKTVKLPILFDAAKGKKGMQEALTDLCKKAEESVNEGVNYIVLSDRNIDATHAAIPSLLAVSAVHHYLITVGKRVQTALVVESGEIREVMHAALLLGFGASALNPYMAFAILDELVNKKEIQLDYITAEKNYIKAICKGLYKIMSKMGISTIRSYRGAKIFEAVGLSEELSNSYFGGTHSCVGGIRLEEIAKDALVFHTRGFAAEETEEQLKNEGRYSFRKEGEKHAWNPETISTLQLATRLGSYKKFKEFTAAVDGKESP</sequence>
<evidence type="ECO:0000256" key="9">
    <source>
        <dbReference type="ARBA" id="ARBA00023002"/>
    </source>
</evidence>
<dbReference type="GO" id="GO:0046872">
    <property type="term" value="F:metal ion binding"/>
    <property type="evidence" value="ECO:0007669"/>
    <property type="project" value="UniProtKB-KW"/>
</dbReference>
<dbReference type="GO" id="GO:0019676">
    <property type="term" value="P:ammonia assimilation cycle"/>
    <property type="evidence" value="ECO:0007669"/>
    <property type="project" value="TreeGrafter"/>
</dbReference>
<evidence type="ECO:0000256" key="1">
    <source>
        <dbReference type="ARBA" id="ARBA00001917"/>
    </source>
</evidence>